<keyword evidence="2" id="KW-0663">Pyridoxal phosphate</keyword>
<dbReference type="NCBIfam" id="TIGR01747">
    <property type="entry name" value="diampropi_NH3ly"/>
    <property type="match status" value="1"/>
</dbReference>
<dbReference type="PANTHER" id="PTHR42937:SF1">
    <property type="entry name" value="DIAMINOPROPIONATE AMMONIA-LYASE"/>
    <property type="match status" value="1"/>
</dbReference>
<comment type="cofactor">
    <cofactor evidence="1">
        <name>pyridoxal 5'-phosphate</name>
        <dbReference type="ChEBI" id="CHEBI:597326"/>
    </cofactor>
</comment>
<dbReference type="Gene3D" id="3.40.50.1100">
    <property type="match status" value="3"/>
</dbReference>
<keyword evidence="4" id="KW-0456">Lyase</keyword>
<organism evidence="4 5">
    <name type="scientific">Bradyrhizobium pachyrhizi</name>
    <dbReference type="NCBI Taxonomy" id="280333"/>
    <lineage>
        <taxon>Bacteria</taxon>
        <taxon>Pseudomonadati</taxon>
        <taxon>Pseudomonadota</taxon>
        <taxon>Alphaproteobacteria</taxon>
        <taxon>Hyphomicrobiales</taxon>
        <taxon>Nitrobacteraceae</taxon>
        <taxon>Bradyrhizobium</taxon>
    </lineage>
</organism>
<proteinExistence type="predicted"/>
<dbReference type="InterPro" id="IPR036052">
    <property type="entry name" value="TrpB-like_PALP_sf"/>
</dbReference>
<keyword evidence="5" id="KW-1185">Reference proteome</keyword>
<dbReference type="Pfam" id="PF00291">
    <property type="entry name" value="PALP"/>
    <property type="match status" value="1"/>
</dbReference>
<dbReference type="NCBIfam" id="NF006058">
    <property type="entry name" value="PRK08206.1"/>
    <property type="match status" value="1"/>
</dbReference>
<dbReference type="RefSeq" id="WP_028334218.1">
    <property type="nucleotide sequence ID" value="NZ_WQNF01000003.1"/>
</dbReference>
<comment type="caution">
    <text evidence="4">The sequence shown here is derived from an EMBL/GenBank/DDBJ whole genome shotgun (WGS) entry which is preliminary data.</text>
</comment>
<evidence type="ECO:0000313" key="5">
    <source>
        <dbReference type="Proteomes" id="UP000436468"/>
    </source>
</evidence>
<dbReference type="InterPro" id="IPR010081">
    <property type="entry name" value="DiNH2opropionate_NH3_lyase"/>
</dbReference>
<sequence length="417" mass="44308">MFKILSENFSLQPNPYPVRQEKYGENGRGGILSLAALDQARKEITTWPGYRPTELRRLDGLASAAGVRTILYKDEGARFDLGSFKALGGAYAVASFLQREVEALTGKRPSTKELGAGSLKDVTTGMTVTCATDGNHGRSVAWGARTFGCRCVIFVHATVSQGRRDAIAAYGAEVRVVDGTYDDAVREAADTAARNGWQVISDTSYEGYTDIPRYVMQGYGVMVEEAVEQMPRGAFPTHVFVQGGVGGLAAAVCSYLWERFGEKSPLFYVAEPETARCLYLSAAAGRPTADHGSLDTIMAGLACGEVSLLAWSILNAGADGFFSITDASAAETMRLLADGRYGDHPIVAGESAVAGLAAALLAAGDADARHAIKLTEESVVLVIGTEGATDPAVYERIVGKAPERVVAGWSTRKELVQ</sequence>
<dbReference type="EC" id="4.3.1.15" evidence="4"/>
<reference evidence="4 5" key="1">
    <citation type="submission" date="2019-12" db="EMBL/GenBank/DDBJ databases">
        <title>Draft genome sequences Bradyrhizobium cajani AMBPC1010, Bradyrhizobium pachyrhizi AMBPC1040 and Bradyrhizobium yuanmingense ALSPC3051, three plant growth promoting strains isolated from nodules of Cajanus cajan L. in Dominican Republic.</title>
        <authorList>
            <person name="Flores-Felix J.D."/>
            <person name="Araujo J."/>
            <person name="Diaz-Alcantara C."/>
            <person name="Gonzalez-Andres F."/>
            <person name="Velazquez E."/>
        </authorList>
    </citation>
    <scope>NUCLEOTIDE SEQUENCE [LARGE SCALE GENOMIC DNA]</scope>
    <source>
        <strain evidence="4 5">1040</strain>
    </source>
</reference>
<dbReference type="Proteomes" id="UP000436468">
    <property type="component" value="Unassembled WGS sequence"/>
</dbReference>
<evidence type="ECO:0000259" key="3">
    <source>
        <dbReference type="Pfam" id="PF00291"/>
    </source>
</evidence>
<dbReference type="EMBL" id="WQNF01000003">
    <property type="protein sequence ID" value="MVT64552.1"/>
    <property type="molecule type" value="Genomic_DNA"/>
</dbReference>
<evidence type="ECO:0000313" key="4">
    <source>
        <dbReference type="EMBL" id="MVT64552.1"/>
    </source>
</evidence>
<evidence type="ECO:0000256" key="1">
    <source>
        <dbReference type="ARBA" id="ARBA00001933"/>
    </source>
</evidence>
<name>A0A844SMA5_9BRAD</name>
<protein>
    <submittedName>
        <fullName evidence="4">Diaminopropionate ammonia-lyase</fullName>
        <ecNumber evidence="4">4.3.1.15</ecNumber>
    </submittedName>
</protein>
<dbReference type="PANTHER" id="PTHR42937">
    <property type="match status" value="1"/>
</dbReference>
<accession>A0A844SMA5</accession>
<gene>
    <name evidence="4" type="ORF">GPL21_05420</name>
</gene>
<dbReference type="AlphaFoldDB" id="A0A844SMA5"/>
<dbReference type="SUPFAM" id="SSF53686">
    <property type="entry name" value="Tryptophan synthase beta subunit-like PLP-dependent enzymes"/>
    <property type="match status" value="1"/>
</dbReference>
<dbReference type="GO" id="GO:0008838">
    <property type="term" value="F:diaminopropionate ammonia-lyase activity"/>
    <property type="evidence" value="ECO:0007669"/>
    <property type="project" value="UniProtKB-EC"/>
</dbReference>
<evidence type="ECO:0000256" key="2">
    <source>
        <dbReference type="ARBA" id="ARBA00022898"/>
    </source>
</evidence>
<dbReference type="GO" id="GO:0030170">
    <property type="term" value="F:pyridoxal phosphate binding"/>
    <property type="evidence" value="ECO:0007669"/>
    <property type="project" value="InterPro"/>
</dbReference>
<feature type="domain" description="Tryptophan synthase beta chain-like PALP" evidence="3">
    <location>
        <begin position="48"/>
        <end position="382"/>
    </location>
</feature>
<dbReference type="InterPro" id="IPR001926">
    <property type="entry name" value="TrpB-like_PALP"/>
</dbReference>